<dbReference type="EMBL" id="UOFM01000385">
    <property type="protein sequence ID" value="VAW81160.1"/>
    <property type="molecule type" value="Genomic_DNA"/>
</dbReference>
<feature type="transmembrane region" description="Helical" evidence="1">
    <location>
        <begin position="212"/>
        <end position="230"/>
    </location>
</feature>
<dbReference type="SUPFAM" id="SSF81442">
    <property type="entry name" value="Cytochrome c oxidase subunit I-like"/>
    <property type="match status" value="1"/>
</dbReference>
<proteinExistence type="predicted"/>
<feature type="transmembrane region" description="Helical" evidence="1">
    <location>
        <begin position="61"/>
        <end position="83"/>
    </location>
</feature>
<feature type="transmembrane region" description="Helical" evidence="1">
    <location>
        <begin position="418"/>
        <end position="446"/>
    </location>
</feature>
<dbReference type="InterPro" id="IPR000883">
    <property type="entry name" value="Cyt_C_Oxase_1"/>
</dbReference>
<feature type="transmembrane region" description="Helical" evidence="1">
    <location>
        <begin position="274"/>
        <end position="299"/>
    </location>
</feature>
<dbReference type="GO" id="GO:0009060">
    <property type="term" value="P:aerobic respiration"/>
    <property type="evidence" value="ECO:0007669"/>
    <property type="project" value="InterPro"/>
</dbReference>
<evidence type="ECO:0000256" key="1">
    <source>
        <dbReference type="SAM" id="Phobius"/>
    </source>
</evidence>
<keyword evidence="1" id="KW-1133">Transmembrane helix</keyword>
<reference evidence="2" key="1">
    <citation type="submission" date="2018-06" db="EMBL/GenBank/DDBJ databases">
        <authorList>
            <person name="Zhirakovskaya E."/>
        </authorList>
    </citation>
    <scope>NUCLEOTIDE SEQUENCE</scope>
</reference>
<sequence>MHEEYVLAMPSGARRQLGMGWLWLGVMALLGSGLFSLLLVLSRTPYLQDMIPWIDFFHTALVVHVDLSVLVWFLAFGGALWSLNSTPRFMFLGWAALAFAGLGATLMVVVPFLGPGNPLMSNYIPVLQTPLFIVALLGFGFGITLLVLRGMATSPPVGLYMEGAGALRFGLNTAVVSAAMAAFAFIWSYLAIPDTMTGKAYFELLFWGGGHMLQFTYTLLMLVVWLWLASASGVNLPLSPRVVSILFLFGLAAVFMAPLIYYSNAVVSPEHIVLFTWLMSYGGSLAPVPLGLAVLYGLLRSSPPPPSRAPLRSALWTSMILFGIGGGIGFLIQGSNVTIPAHYHGSIVGVTLAFMGMTYDLLPRLGYARPNIKLATIQPYIYGGGQLLHVLGLVWSGGYGVQRKVAGAEQGLHGIEQIAAMGLMGFGGLIAIIGGLLFLVIVLTAMTKGPRVEKEST</sequence>
<organism evidence="2">
    <name type="scientific">hydrothermal vent metagenome</name>
    <dbReference type="NCBI Taxonomy" id="652676"/>
    <lineage>
        <taxon>unclassified sequences</taxon>
        <taxon>metagenomes</taxon>
        <taxon>ecological metagenomes</taxon>
    </lineage>
</organism>
<feature type="transmembrane region" description="Helical" evidence="1">
    <location>
        <begin position="380"/>
        <end position="398"/>
    </location>
</feature>
<protein>
    <submittedName>
        <fullName evidence="2">Putative membrane protein</fullName>
    </submittedName>
</protein>
<name>A0A3B0YWX8_9ZZZZ</name>
<feature type="transmembrane region" description="Helical" evidence="1">
    <location>
        <begin position="90"/>
        <end position="114"/>
    </location>
</feature>
<dbReference type="GO" id="GO:0020037">
    <property type="term" value="F:heme binding"/>
    <property type="evidence" value="ECO:0007669"/>
    <property type="project" value="InterPro"/>
</dbReference>
<feature type="transmembrane region" description="Helical" evidence="1">
    <location>
        <begin position="311"/>
        <end position="335"/>
    </location>
</feature>
<dbReference type="GO" id="GO:0004129">
    <property type="term" value="F:cytochrome-c oxidase activity"/>
    <property type="evidence" value="ECO:0007669"/>
    <property type="project" value="InterPro"/>
</dbReference>
<keyword evidence="1" id="KW-0472">Membrane</keyword>
<feature type="transmembrane region" description="Helical" evidence="1">
    <location>
        <begin position="21"/>
        <end position="41"/>
    </location>
</feature>
<evidence type="ECO:0000313" key="2">
    <source>
        <dbReference type="EMBL" id="VAW81160.1"/>
    </source>
</evidence>
<feature type="transmembrane region" description="Helical" evidence="1">
    <location>
        <begin position="169"/>
        <end position="192"/>
    </location>
</feature>
<feature type="transmembrane region" description="Helical" evidence="1">
    <location>
        <begin position="126"/>
        <end position="148"/>
    </location>
</feature>
<feature type="transmembrane region" description="Helical" evidence="1">
    <location>
        <begin position="242"/>
        <end position="262"/>
    </location>
</feature>
<dbReference type="GO" id="GO:0016020">
    <property type="term" value="C:membrane"/>
    <property type="evidence" value="ECO:0007669"/>
    <property type="project" value="InterPro"/>
</dbReference>
<dbReference type="Pfam" id="PF00115">
    <property type="entry name" value="COX1"/>
    <property type="match status" value="1"/>
</dbReference>
<accession>A0A3B0YWX8</accession>
<gene>
    <name evidence="2" type="ORF">MNBD_GAMMA14-891</name>
</gene>
<keyword evidence="1" id="KW-0812">Transmembrane</keyword>
<dbReference type="Gene3D" id="1.20.210.10">
    <property type="entry name" value="Cytochrome c oxidase-like, subunit I domain"/>
    <property type="match status" value="1"/>
</dbReference>
<feature type="transmembrane region" description="Helical" evidence="1">
    <location>
        <begin position="341"/>
        <end position="359"/>
    </location>
</feature>
<dbReference type="InterPro" id="IPR036927">
    <property type="entry name" value="Cyt_c_oxase-like_su1_sf"/>
</dbReference>
<dbReference type="AlphaFoldDB" id="A0A3B0YWX8"/>